<feature type="domain" description="LOB" evidence="4">
    <location>
        <begin position="41"/>
        <end position="146"/>
    </location>
</feature>
<gene>
    <name evidence="5" type="ORF">ACH5RR_018055</name>
</gene>
<comment type="similarity">
    <text evidence="1">Belongs to the LOB domain-containing protein family.</text>
</comment>
<evidence type="ECO:0000256" key="1">
    <source>
        <dbReference type="ARBA" id="ARBA00005474"/>
    </source>
</evidence>
<dbReference type="PANTHER" id="PTHR31301:SF212">
    <property type="entry name" value="LOB DOMAIN-CONTAINING PROTEIN"/>
    <property type="match status" value="1"/>
</dbReference>
<dbReference type="PROSITE" id="PS50891">
    <property type="entry name" value="LOB"/>
    <property type="match status" value="1"/>
</dbReference>
<feature type="region of interest" description="Disordered" evidence="3">
    <location>
        <begin position="1"/>
        <end position="36"/>
    </location>
</feature>
<organism evidence="5 6">
    <name type="scientific">Cinchona calisaya</name>
    <dbReference type="NCBI Taxonomy" id="153742"/>
    <lineage>
        <taxon>Eukaryota</taxon>
        <taxon>Viridiplantae</taxon>
        <taxon>Streptophyta</taxon>
        <taxon>Embryophyta</taxon>
        <taxon>Tracheophyta</taxon>
        <taxon>Spermatophyta</taxon>
        <taxon>Magnoliopsida</taxon>
        <taxon>eudicotyledons</taxon>
        <taxon>Gunneridae</taxon>
        <taxon>Pentapetalae</taxon>
        <taxon>asterids</taxon>
        <taxon>lamiids</taxon>
        <taxon>Gentianales</taxon>
        <taxon>Rubiaceae</taxon>
        <taxon>Cinchonoideae</taxon>
        <taxon>Cinchoneae</taxon>
        <taxon>Cinchona</taxon>
    </lineage>
</organism>
<protein>
    <recommendedName>
        <fullName evidence="4">LOB domain-containing protein</fullName>
    </recommendedName>
</protein>
<feature type="compositionally biased region" description="Low complexity" evidence="3">
    <location>
        <begin position="25"/>
        <end position="34"/>
    </location>
</feature>
<feature type="compositionally biased region" description="Low complexity" evidence="3">
    <location>
        <begin position="1"/>
        <end position="13"/>
    </location>
</feature>
<feature type="coiled-coil region" evidence="2">
    <location>
        <begin position="92"/>
        <end position="149"/>
    </location>
</feature>
<evidence type="ECO:0000256" key="3">
    <source>
        <dbReference type="SAM" id="MobiDB-lite"/>
    </source>
</evidence>
<feature type="region of interest" description="Disordered" evidence="3">
    <location>
        <begin position="278"/>
        <end position="300"/>
    </location>
</feature>
<keyword evidence="6" id="KW-1185">Reference proteome</keyword>
<proteinExistence type="inferred from homology"/>
<comment type="caution">
    <text evidence="5">The sequence shown here is derived from an EMBL/GenBank/DDBJ whole genome shotgun (WGS) entry which is preliminary data.</text>
</comment>
<evidence type="ECO:0000259" key="4">
    <source>
        <dbReference type="PROSITE" id="PS50891"/>
    </source>
</evidence>
<dbReference type="PANTHER" id="PTHR31301">
    <property type="entry name" value="LOB DOMAIN-CONTAINING PROTEIN 4-RELATED"/>
    <property type="match status" value="1"/>
</dbReference>
<dbReference type="Proteomes" id="UP001630127">
    <property type="component" value="Unassembled WGS sequence"/>
</dbReference>
<keyword evidence="2" id="KW-0175">Coiled coil</keyword>
<evidence type="ECO:0000313" key="5">
    <source>
        <dbReference type="EMBL" id="KAL3519906.1"/>
    </source>
</evidence>
<dbReference type="AlphaFoldDB" id="A0ABD2ZKC1"/>
<dbReference type="Pfam" id="PF03195">
    <property type="entry name" value="LOB"/>
    <property type="match status" value="1"/>
</dbReference>
<reference evidence="5 6" key="1">
    <citation type="submission" date="2024-11" db="EMBL/GenBank/DDBJ databases">
        <title>A near-complete genome assembly of Cinchona calisaya.</title>
        <authorList>
            <person name="Lian D.C."/>
            <person name="Zhao X.W."/>
            <person name="Wei L."/>
        </authorList>
    </citation>
    <scope>NUCLEOTIDE SEQUENCE [LARGE SCALE GENOMIC DNA]</scope>
    <source>
        <tissue evidence="5">Nenye</tissue>
    </source>
</reference>
<dbReference type="EMBL" id="JBJUIK010000008">
    <property type="protein sequence ID" value="KAL3519906.1"/>
    <property type="molecule type" value="Genomic_DNA"/>
</dbReference>
<accession>A0ABD2ZKC1</accession>
<evidence type="ECO:0000256" key="2">
    <source>
        <dbReference type="SAM" id="Coils"/>
    </source>
</evidence>
<evidence type="ECO:0000313" key="6">
    <source>
        <dbReference type="Proteomes" id="UP001630127"/>
    </source>
</evidence>
<feature type="compositionally biased region" description="Polar residues" evidence="3">
    <location>
        <begin position="287"/>
        <end position="300"/>
    </location>
</feature>
<name>A0ABD2ZKC1_9GENT</name>
<dbReference type="InterPro" id="IPR004883">
    <property type="entry name" value="LOB"/>
</dbReference>
<sequence length="300" mass="33633">MTDDNYNNNNIPSNEEDSNHHLHNHNNNNNNNNNTEVGNHPACAACKHQRKKCRKDCILSKHFPAEKTAIFKTVHKVFGTSHLTKTIKGLQLHEQEEAVKSFEWEASQWEKDPVHGPLGQYKILERNYQQSVIQQCDELLNENNFLKEKLKTIQPGVENMQNYCNSSGNLSLLPARNNSNYNGVFFREDIGQGSSNNGAQGSVDGNFAHDQQGGEVVPAGCYSVNHVGMGNQHVGQSSRTSYNSFVHGMMHNPYSTTHPTNIDIRNGDRGLGIPIRAYPNTPDQHRQFTNASQRNTPGKS</sequence>